<dbReference type="CDD" id="cd07331">
    <property type="entry name" value="M48C_Oma1_like"/>
    <property type="match status" value="1"/>
</dbReference>
<dbReference type="InterPro" id="IPR051156">
    <property type="entry name" value="Mito/Outer_Membr_Metalloprot"/>
</dbReference>
<evidence type="ECO:0000256" key="6">
    <source>
        <dbReference type="RuleBase" id="RU003983"/>
    </source>
</evidence>
<evidence type="ECO:0000256" key="2">
    <source>
        <dbReference type="ARBA" id="ARBA00022723"/>
    </source>
</evidence>
<protein>
    <submittedName>
        <fullName evidence="9">M48 family peptidase</fullName>
    </submittedName>
</protein>
<comment type="caution">
    <text evidence="9">The sequence shown here is derived from an EMBL/GenBank/DDBJ whole genome shotgun (WGS) entry which is preliminary data.</text>
</comment>
<accession>A0A437PX56</accession>
<keyword evidence="7" id="KW-0732">Signal</keyword>
<keyword evidence="2" id="KW-0479">Metal-binding</keyword>
<evidence type="ECO:0000259" key="8">
    <source>
        <dbReference type="Pfam" id="PF01435"/>
    </source>
</evidence>
<evidence type="ECO:0000313" key="9">
    <source>
        <dbReference type="EMBL" id="RVU26856.1"/>
    </source>
</evidence>
<evidence type="ECO:0000256" key="3">
    <source>
        <dbReference type="ARBA" id="ARBA00022801"/>
    </source>
</evidence>
<dbReference type="EMBL" id="SACY01000001">
    <property type="protein sequence ID" value="RVU26856.1"/>
    <property type="molecule type" value="Genomic_DNA"/>
</dbReference>
<dbReference type="OrthoDB" id="9810445at2"/>
<proteinExistence type="inferred from homology"/>
<dbReference type="Gene3D" id="3.30.2010.10">
    <property type="entry name" value="Metalloproteases ('zincins'), catalytic domain"/>
    <property type="match status" value="1"/>
</dbReference>
<comment type="similarity">
    <text evidence="6">Belongs to the peptidase M48 family.</text>
</comment>
<evidence type="ECO:0000256" key="7">
    <source>
        <dbReference type="SAM" id="SignalP"/>
    </source>
</evidence>
<evidence type="ECO:0000313" key="10">
    <source>
        <dbReference type="Proteomes" id="UP000282832"/>
    </source>
</evidence>
<comment type="cofactor">
    <cofactor evidence="6">
        <name>Zn(2+)</name>
        <dbReference type="ChEBI" id="CHEBI:29105"/>
    </cofactor>
    <text evidence="6">Binds 1 zinc ion per subunit.</text>
</comment>
<dbReference type="PANTHER" id="PTHR22726">
    <property type="entry name" value="METALLOENDOPEPTIDASE OMA1"/>
    <property type="match status" value="1"/>
</dbReference>
<dbReference type="Pfam" id="PF01435">
    <property type="entry name" value="Peptidase_M48"/>
    <property type="match status" value="1"/>
</dbReference>
<dbReference type="GO" id="GO:0046872">
    <property type="term" value="F:metal ion binding"/>
    <property type="evidence" value="ECO:0007669"/>
    <property type="project" value="UniProtKB-KW"/>
</dbReference>
<dbReference type="GO" id="GO:0051603">
    <property type="term" value="P:proteolysis involved in protein catabolic process"/>
    <property type="evidence" value="ECO:0007669"/>
    <property type="project" value="TreeGrafter"/>
</dbReference>
<keyword evidence="10" id="KW-1185">Reference proteome</keyword>
<reference evidence="9 10" key="1">
    <citation type="submission" date="2019-01" db="EMBL/GenBank/DDBJ databases">
        <authorList>
            <person name="Chen W.-M."/>
        </authorList>
    </citation>
    <scope>NUCLEOTIDE SEQUENCE [LARGE SCALE GENOMIC DNA]</scope>
    <source>
        <strain evidence="9 10">FSY-15</strain>
    </source>
</reference>
<keyword evidence="3 6" id="KW-0378">Hydrolase</keyword>
<evidence type="ECO:0000256" key="1">
    <source>
        <dbReference type="ARBA" id="ARBA00022670"/>
    </source>
</evidence>
<feature type="signal peptide" evidence="7">
    <location>
        <begin position="1"/>
        <end position="21"/>
    </location>
</feature>
<dbReference type="AlphaFoldDB" id="A0A437PX56"/>
<dbReference type="GO" id="GO:0016020">
    <property type="term" value="C:membrane"/>
    <property type="evidence" value="ECO:0007669"/>
    <property type="project" value="TreeGrafter"/>
</dbReference>
<feature type="chain" id="PRO_5019018682" evidence="7">
    <location>
        <begin position="22"/>
        <end position="258"/>
    </location>
</feature>
<dbReference type="PROSITE" id="PS51257">
    <property type="entry name" value="PROKAR_LIPOPROTEIN"/>
    <property type="match status" value="1"/>
</dbReference>
<dbReference type="PANTHER" id="PTHR22726:SF1">
    <property type="entry name" value="METALLOENDOPEPTIDASE OMA1, MITOCHONDRIAL"/>
    <property type="match status" value="1"/>
</dbReference>
<name>A0A437PX56_9BACT</name>
<keyword evidence="4 6" id="KW-0862">Zinc</keyword>
<dbReference type="InterPro" id="IPR001915">
    <property type="entry name" value="Peptidase_M48"/>
</dbReference>
<sequence>MKLLKLIPFAFLALISCTTLNPFTGQKTLGVSNQELFPLTFQEYDKFLSESKVIKNTKEAKQIDLVREKLVKAAQSYLAKKGFPDYLKDYKWESKLVDDKQVNAWCMPGGKIVFYTGILPICQTEAGIATVMGHEIAHALANHGGQRMKASELQQYGALAISIATAKKDTSTQNTWQQYYGIGTQVGIMLPFSRSHETEADKIGLILMKEAGYNLQEAIKFWERMEQKSSGSDVPEFLSTHPSHERRIANLKEEINKL</sequence>
<dbReference type="RefSeq" id="WP_127802407.1">
    <property type="nucleotide sequence ID" value="NZ_SACY01000001.1"/>
</dbReference>
<evidence type="ECO:0000256" key="5">
    <source>
        <dbReference type="ARBA" id="ARBA00023049"/>
    </source>
</evidence>
<feature type="domain" description="Peptidase M48" evidence="8">
    <location>
        <begin position="78"/>
        <end position="254"/>
    </location>
</feature>
<keyword evidence="5 6" id="KW-0482">Metalloprotease</keyword>
<dbReference type="Proteomes" id="UP000282832">
    <property type="component" value="Unassembled WGS sequence"/>
</dbReference>
<keyword evidence="1 6" id="KW-0645">Protease</keyword>
<organism evidence="9 10">
    <name type="scientific">Sandaracinomonas limnophila</name>
    <dbReference type="NCBI Taxonomy" id="1862386"/>
    <lineage>
        <taxon>Bacteria</taxon>
        <taxon>Pseudomonadati</taxon>
        <taxon>Bacteroidota</taxon>
        <taxon>Cytophagia</taxon>
        <taxon>Cytophagales</taxon>
        <taxon>Flectobacillaceae</taxon>
        <taxon>Sandaracinomonas</taxon>
    </lineage>
</organism>
<evidence type="ECO:0000256" key="4">
    <source>
        <dbReference type="ARBA" id="ARBA00022833"/>
    </source>
</evidence>
<gene>
    <name evidence="9" type="ORF">EOJ36_02340</name>
</gene>
<dbReference type="GO" id="GO:0004222">
    <property type="term" value="F:metalloendopeptidase activity"/>
    <property type="evidence" value="ECO:0007669"/>
    <property type="project" value="InterPro"/>
</dbReference>